<proteinExistence type="predicted"/>
<reference evidence="1" key="1">
    <citation type="submission" date="2018-02" db="EMBL/GenBank/DDBJ databases">
        <title>Rhizophora mucronata_Transcriptome.</title>
        <authorList>
            <person name="Meera S.P."/>
            <person name="Sreeshan A."/>
            <person name="Augustine A."/>
        </authorList>
    </citation>
    <scope>NUCLEOTIDE SEQUENCE</scope>
    <source>
        <tissue evidence="1">Leaf</tissue>
    </source>
</reference>
<organism evidence="1">
    <name type="scientific">Rhizophora mucronata</name>
    <name type="common">Asiatic mangrove</name>
    <dbReference type="NCBI Taxonomy" id="61149"/>
    <lineage>
        <taxon>Eukaryota</taxon>
        <taxon>Viridiplantae</taxon>
        <taxon>Streptophyta</taxon>
        <taxon>Embryophyta</taxon>
        <taxon>Tracheophyta</taxon>
        <taxon>Spermatophyta</taxon>
        <taxon>Magnoliopsida</taxon>
        <taxon>eudicotyledons</taxon>
        <taxon>Gunneridae</taxon>
        <taxon>Pentapetalae</taxon>
        <taxon>rosids</taxon>
        <taxon>fabids</taxon>
        <taxon>Malpighiales</taxon>
        <taxon>Rhizophoraceae</taxon>
        <taxon>Rhizophora</taxon>
    </lineage>
</organism>
<dbReference type="AlphaFoldDB" id="A0A2P2Q6L8"/>
<sequence length="30" mass="3474">MNFLCSFAVFVWMPLKSGDFLILSSYRLTS</sequence>
<accession>A0A2P2Q6L8</accession>
<name>A0A2P2Q6L8_RHIMU</name>
<evidence type="ECO:0000313" key="1">
    <source>
        <dbReference type="EMBL" id="MBX62635.1"/>
    </source>
</evidence>
<dbReference type="EMBL" id="GGEC01082151">
    <property type="protein sequence ID" value="MBX62635.1"/>
    <property type="molecule type" value="Transcribed_RNA"/>
</dbReference>
<protein>
    <submittedName>
        <fullName evidence="1">Uncharacterized protein</fullName>
    </submittedName>
</protein>